<dbReference type="InterPro" id="IPR035965">
    <property type="entry name" value="PAS-like_dom_sf"/>
</dbReference>
<dbReference type="Gene3D" id="3.30.450.20">
    <property type="entry name" value="PAS domain"/>
    <property type="match status" value="1"/>
</dbReference>
<accession>A0A850HDJ1</accession>
<evidence type="ECO:0000313" key="18">
    <source>
        <dbReference type="EMBL" id="NVE95181.1"/>
    </source>
</evidence>
<evidence type="ECO:0000256" key="4">
    <source>
        <dbReference type="ARBA" id="ARBA00022553"/>
    </source>
</evidence>
<reference evidence="18 19" key="1">
    <citation type="submission" date="2020-06" db="EMBL/GenBank/DDBJ databases">
        <title>Altererythrobacter lutimaris sp. nov., a marine bacterium isolated from a tidal flat.</title>
        <authorList>
            <person name="Kim D."/>
            <person name="Yoo Y."/>
            <person name="Kim J.-J."/>
        </authorList>
    </citation>
    <scope>NUCLEOTIDE SEQUENCE [LARGE SCALE GENOMIC DNA]</scope>
    <source>
        <strain evidence="18 19">JGD-16</strain>
    </source>
</reference>
<keyword evidence="13" id="KW-0157">Chromophore</keyword>
<evidence type="ECO:0000313" key="19">
    <source>
        <dbReference type="Proteomes" id="UP000546031"/>
    </source>
</evidence>
<dbReference type="SUPFAM" id="SSF55785">
    <property type="entry name" value="PYP-like sensor domain (PAS domain)"/>
    <property type="match status" value="1"/>
</dbReference>
<comment type="caution">
    <text evidence="18">The sequence shown here is derived from an EMBL/GenBank/DDBJ whole genome shotgun (WGS) entry which is preliminary data.</text>
</comment>
<evidence type="ECO:0000256" key="6">
    <source>
        <dbReference type="ARBA" id="ARBA00022630"/>
    </source>
</evidence>
<proteinExistence type="predicted"/>
<dbReference type="SMART" id="SM00911">
    <property type="entry name" value="HWE_HK"/>
    <property type="match status" value="1"/>
</dbReference>
<dbReference type="NCBIfam" id="TIGR00229">
    <property type="entry name" value="sensory_box"/>
    <property type="match status" value="1"/>
</dbReference>
<evidence type="ECO:0000256" key="1">
    <source>
        <dbReference type="ARBA" id="ARBA00000085"/>
    </source>
</evidence>
<keyword evidence="10" id="KW-0547">Nucleotide-binding</keyword>
<dbReference type="CDD" id="cd00130">
    <property type="entry name" value="PAS"/>
    <property type="match status" value="1"/>
</dbReference>
<dbReference type="InterPro" id="IPR011102">
    <property type="entry name" value="Sig_transdc_His_kinase_HWE"/>
</dbReference>
<dbReference type="InterPro" id="IPR000014">
    <property type="entry name" value="PAS"/>
</dbReference>
<keyword evidence="12" id="KW-0067">ATP-binding</keyword>
<keyword evidence="14" id="KW-0843">Virulence</keyword>
<keyword evidence="8" id="KW-0808">Transferase</keyword>
<evidence type="ECO:0000256" key="8">
    <source>
        <dbReference type="ARBA" id="ARBA00022679"/>
    </source>
</evidence>
<comment type="catalytic activity">
    <reaction evidence="1">
        <text>ATP + protein L-histidine = ADP + protein N-phospho-L-histidine.</text>
        <dbReference type="EC" id="2.7.13.3"/>
    </reaction>
</comment>
<dbReference type="PROSITE" id="PS50113">
    <property type="entry name" value="PAC"/>
    <property type="match status" value="1"/>
</dbReference>
<keyword evidence="9" id="KW-0677">Repeat</keyword>
<protein>
    <recommendedName>
        <fullName evidence="2">histidine kinase</fullName>
        <ecNumber evidence="2">2.7.13.3</ecNumber>
    </recommendedName>
</protein>
<dbReference type="EC" id="2.7.13.3" evidence="2"/>
<evidence type="ECO:0000256" key="2">
    <source>
        <dbReference type="ARBA" id="ARBA00012438"/>
    </source>
</evidence>
<keyword evidence="6" id="KW-0285">Flavoprotein</keyword>
<dbReference type="InterPro" id="IPR036890">
    <property type="entry name" value="HATPase_C_sf"/>
</dbReference>
<dbReference type="Gene3D" id="3.30.565.10">
    <property type="entry name" value="Histidine kinase-like ATPase, C-terminal domain"/>
    <property type="match status" value="1"/>
</dbReference>
<dbReference type="GO" id="GO:0004673">
    <property type="term" value="F:protein histidine kinase activity"/>
    <property type="evidence" value="ECO:0007669"/>
    <property type="project" value="UniProtKB-EC"/>
</dbReference>
<feature type="domain" description="PAC" evidence="17">
    <location>
        <begin position="259"/>
        <end position="311"/>
    </location>
</feature>
<evidence type="ECO:0000256" key="14">
    <source>
        <dbReference type="ARBA" id="ARBA00023026"/>
    </source>
</evidence>
<dbReference type="PANTHER" id="PTHR41523:SF8">
    <property type="entry name" value="ETHYLENE RESPONSE SENSOR PROTEIN"/>
    <property type="match status" value="1"/>
</dbReference>
<dbReference type="InterPro" id="IPR013655">
    <property type="entry name" value="PAS_fold_3"/>
</dbReference>
<dbReference type="GO" id="GO:0009881">
    <property type="term" value="F:photoreceptor activity"/>
    <property type="evidence" value="ECO:0007669"/>
    <property type="project" value="UniProtKB-KW"/>
</dbReference>
<dbReference type="Pfam" id="PF01590">
    <property type="entry name" value="GAF"/>
    <property type="match status" value="1"/>
</dbReference>
<evidence type="ECO:0000259" key="17">
    <source>
        <dbReference type="PROSITE" id="PS50113"/>
    </source>
</evidence>
<dbReference type="Gene3D" id="3.30.450.40">
    <property type="match status" value="1"/>
</dbReference>
<dbReference type="Proteomes" id="UP000546031">
    <property type="component" value="Unassembled WGS sequence"/>
</dbReference>
<gene>
    <name evidence="18" type="ORF">HUO12_09750</name>
</gene>
<dbReference type="SMART" id="SM00086">
    <property type="entry name" value="PAC"/>
    <property type="match status" value="1"/>
</dbReference>
<dbReference type="InterPro" id="IPR029016">
    <property type="entry name" value="GAF-like_dom_sf"/>
</dbReference>
<dbReference type="PROSITE" id="PS50112">
    <property type="entry name" value="PAS"/>
    <property type="match status" value="1"/>
</dbReference>
<evidence type="ECO:0000256" key="10">
    <source>
        <dbReference type="ARBA" id="ARBA00022741"/>
    </source>
</evidence>
<evidence type="ECO:0000256" key="11">
    <source>
        <dbReference type="ARBA" id="ARBA00022777"/>
    </source>
</evidence>
<feature type="domain" description="PAS" evidence="16">
    <location>
        <begin position="188"/>
        <end position="224"/>
    </location>
</feature>
<dbReference type="Pfam" id="PF08447">
    <property type="entry name" value="PAS_3"/>
    <property type="match status" value="1"/>
</dbReference>
<dbReference type="Pfam" id="PF07536">
    <property type="entry name" value="HWE_HK"/>
    <property type="match status" value="1"/>
</dbReference>
<dbReference type="InterPro" id="IPR003018">
    <property type="entry name" value="GAF"/>
</dbReference>
<dbReference type="EMBL" id="JABWTA010000001">
    <property type="protein sequence ID" value="NVE95181.1"/>
    <property type="molecule type" value="Genomic_DNA"/>
</dbReference>
<dbReference type="PANTHER" id="PTHR41523">
    <property type="entry name" value="TWO-COMPONENT SYSTEM SENSOR PROTEIN"/>
    <property type="match status" value="1"/>
</dbReference>
<dbReference type="SUPFAM" id="SSF55874">
    <property type="entry name" value="ATPase domain of HSP90 chaperone/DNA topoisomerase II/histidine kinase"/>
    <property type="match status" value="1"/>
</dbReference>
<keyword evidence="5" id="KW-0716">Sensory transduction</keyword>
<dbReference type="GO" id="GO:0005524">
    <property type="term" value="F:ATP binding"/>
    <property type="evidence" value="ECO:0007669"/>
    <property type="project" value="UniProtKB-KW"/>
</dbReference>
<keyword evidence="19" id="KW-1185">Reference proteome</keyword>
<keyword evidence="3" id="KW-0600">Photoreceptor protein</keyword>
<keyword evidence="4" id="KW-0597">Phosphoprotein</keyword>
<keyword evidence="7" id="KW-0288">FMN</keyword>
<name>A0A850HDJ1_9SPHN</name>
<evidence type="ECO:0000256" key="15">
    <source>
        <dbReference type="ARBA" id="ARBA00023170"/>
    </source>
</evidence>
<evidence type="ECO:0000256" key="7">
    <source>
        <dbReference type="ARBA" id="ARBA00022643"/>
    </source>
</evidence>
<evidence type="ECO:0000256" key="5">
    <source>
        <dbReference type="ARBA" id="ARBA00022606"/>
    </source>
</evidence>
<keyword evidence="15" id="KW-0675">Receptor</keyword>
<organism evidence="18 19">
    <name type="scientific">Altererythrobacter lutimaris</name>
    <dbReference type="NCBI Taxonomy" id="2743979"/>
    <lineage>
        <taxon>Bacteria</taxon>
        <taxon>Pseudomonadati</taxon>
        <taxon>Pseudomonadota</taxon>
        <taxon>Alphaproteobacteria</taxon>
        <taxon>Sphingomonadales</taxon>
        <taxon>Erythrobacteraceae</taxon>
        <taxon>Altererythrobacter</taxon>
    </lineage>
</organism>
<dbReference type="SMART" id="SM00091">
    <property type="entry name" value="PAS"/>
    <property type="match status" value="1"/>
</dbReference>
<evidence type="ECO:0000256" key="12">
    <source>
        <dbReference type="ARBA" id="ARBA00022840"/>
    </source>
</evidence>
<evidence type="ECO:0000259" key="16">
    <source>
        <dbReference type="PROSITE" id="PS50112"/>
    </source>
</evidence>
<dbReference type="SUPFAM" id="SSF55781">
    <property type="entry name" value="GAF domain-like"/>
    <property type="match status" value="1"/>
</dbReference>
<keyword evidence="11" id="KW-0418">Kinase</keyword>
<dbReference type="InterPro" id="IPR000700">
    <property type="entry name" value="PAS-assoc_C"/>
</dbReference>
<dbReference type="InterPro" id="IPR001610">
    <property type="entry name" value="PAC"/>
</dbReference>
<dbReference type="RefSeq" id="WP_176273372.1">
    <property type="nucleotide sequence ID" value="NZ_JABWTA010000001.1"/>
</dbReference>
<evidence type="ECO:0000256" key="9">
    <source>
        <dbReference type="ARBA" id="ARBA00022737"/>
    </source>
</evidence>
<dbReference type="AlphaFoldDB" id="A0A850HDJ1"/>
<sequence length="503" mass="56124">MTFDAHKPWPKGADPDAALCGENERLRVISGFGLDDFAADEELNRITRFAAHLCKAPMATVSLVEEARQRFLAREGLNDTETPRSTSFCAHTMLGGQLMEVLDASHDDRFDGFATVTGDMHLRYYIGAPLISEEGAPLGALCVFDREPRSEPLGALEREGLEVLASAVMRFLQSRREGIAAETAIAESEARFRMLADSIPDIAWSTDPDGRFDYFNARWYEFIGVDARPEDGWDQYFHPQDHARWHSTWETARETGEAYETEYRLKHADGNYRWVLTRGLPVRDGKGEIVRWFGTITDIDDTYRESEARDLLARELAHRIKNVFSIISSLLTLRTRGKPELAEFSQEMDQAIRALAQAQDFVMPVRPQDEQQLLGLLEILLAPYSKTRPDAVKLSGASIQIGPRSATPLALVIHELGTNATKYGALSAPDGSVSVHVEEQGDLLMLTWKETGGPEVSEPSSEGFGTRLLKTTIENQLGGKFTRDWDPSGFSCTITVSKAHLQE</sequence>
<dbReference type="FunFam" id="3.30.450.20:FF:000099">
    <property type="entry name" value="Sensory box sensor histidine kinase"/>
    <property type="match status" value="1"/>
</dbReference>
<evidence type="ECO:0000256" key="13">
    <source>
        <dbReference type="ARBA" id="ARBA00022991"/>
    </source>
</evidence>
<evidence type="ECO:0000256" key="3">
    <source>
        <dbReference type="ARBA" id="ARBA00022543"/>
    </source>
</evidence>